<evidence type="ECO:0000313" key="3">
    <source>
        <dbReference type="Proteomes" id="UP000657385"/>
    </source>
</evidence>
<dbReference type="SUPFAM" id="SSF82607">
    <property type="entry name" value="YbaB-like"/>
    <property type="match status" value="1"/>
</dbReference>
<protein>
    <submittedName>
        <fullName evidence="2">YbaB/EbfC family nucleoid-associated protein</fullName>
    </submittedName>
</protein>
<name>A0A931BFL4_9ACTN</name>
<sequence>MTENDDQSGSPRVREAMARLAERRAKLQEMRREYLETTAEVTSKDRMVTAKVGAQGQVVSLTFHTKAYQSMAPAELASALTDLLNRARADVGEKLIRSTERLDGVQDLLRIAVPGGGELKDVLEPLRAMRPGYAEEQARKNRTRKQEEFNG</sequence>
<dbReference type="Proteomes" id="UP000657385">
    <property type="component" value="Unassembled WGS sequence"/>
</dbReference>
<feature type="coiled-coil region" evidence="1">
    <location>
        <begin position="13"/>
        <end position="40"/>
    </location>
</feature>
<dbReference type="Gene3D" id="3.30.1310.10">
    <property type="entry name" value="Nucleoid-associated protein YbaB-like domain"/>
    <property type="match status" value="1"/>
</dbReference>
<gene>
    <name evidence="2" type="ORF">I2501_31590</name>
</gene>
<keyword evidence="1" id="KW-0175">Coiled coil</keyword>
<comment type="caution">
    <text evidence="2">The sequence shown here is derived from an EMBL/GenBank/DDBJ whole genome shotgun (WGS) entry which is preliminary data.</text>
</comment>
<proteinExistence type="predicted"/>
<accession>A0A931BFL4</accession>
<dbReference type="InterPro" id="IPR036894">
    <property type="entry name" value="YbaB-like_sf"/>
</dbReference>
<keyword evidence="3" id="KW-1185">Reference proteome</keyword>
<dbReference type="EMBL" id="JADPRT010000017">
    <property type="protein sequence ID" value="MBF9072570.1"/>
    <property type="molecule type" value="Genomic_DNA"/>
</dbReference>
<dbReference type="InterPro" id="IPR004401">
    <property type="entry name" value="YbaB/EbfC"/>
</dbReference>
<dbReference type="GO" id="GO:0003677">
    <property type="term" value="F:DNA binding"/>
    <property type="evidence" value="ECO:0007669"/>
    <property type="project" value="InterPro"/>
</dbReference>
<dbReference type="AlphaFoldDB" id="A0A931BFL4"/>
<evidence type="ECO:0000313" key="2">
    <source>
        <dbReference type="EMBL" id="MBF9072570.1"/>
    </source>
</evidence>
<evidence type="ECO:0000256" key="1">
    <source>
        <dbReference type="SAM" id="Coils"/>
    </source>
</evidence>
<organism evidence="2 3">
    <name type="scientific">Streptacidiphilus fuscans</name>
    <dbReference type="NCBI Taxonomy" id="2789292"/>
    <lineage>
        <taxon>Bacteria</taxon>
        <taxon>Bacillati</taxon>
        <taxon>Actinomycetota</taxon>
        <taxon>Actinomycetes</taxon>
        <taxon>Kitasatosporales</taxon>
        <taxon>Streptomycetaceae</taxon>
        <taxon>Streptacidiphilus</taxon>
    </lineage>
</organism>
<reference evidence="2" key="1">
    <citation type="submission" date="2020-11" db="EMBL/GenBank/DDBJ databases">
        <title>Isolation and identification of active actinomycetes.</title>
        <authorList>
            <person name="Yu B."/>
        </authorList>
    </citation>
    <scope>NUCLEOTIDE SEQUENCE</scope>
    <source>
        <strain evidence="2">NEAU-YB345</strain>
    </source>
</reference>
<dbReference type="RefSeq" id="WP_196197741.1">
    <property type="nucleotide sequence ID" value="NZ_JADPRT010000017.1"/>
</dbReference>
<dbReference type="Pfam" id="PF02575">
    <property type="entry name" value="YbaB_DNA_bd"/>
    <property type="match status" value="1"/>
</dbReference>